<reference evidence="1 2" key="1">
    <citation type="journal article" date="2016" name="Nat. Commun.">
        <title>Thousands of microbial genomes shed light on interconnected biogeochemical processes in an aquifer system.</title>
        <authorList>
            <person name="Anantharaman K."/>
            <person name="Brown C.T."/>
            <person name="Hug L.A."/>
            <person name="Sharon I."/>
            <person name="Castelle C.J."/>
            <person name="Probst A.J."/>
            <person name="Thomas B.C."/>
            <person name="Singh A."/>
            <person name="Wilkins M.J."/>
            <person name="Karaoz U."/>
            <person name="Brodie E.L."/>
            <person name="Williams K.H."/>
            <person name="Hubbard S.S."/>
            <person name="Banfield J.F."/>
        </authorList>
    </citation>
    <scope>NUCLEOTIDE SEQUENCE [LARGE SCALE GENOMIC DNA]</scope>
</reference>
<dbReference type="InterPro" id="IPR036390">
    <property type="entry name" value="WH_DNA-bd_sf"/>
</dbReference>
<name>A0A1F6G3M0_9BACT</name>
<organism evidence="1 2">
    <name type="scientific">Candidatus Kaiserbacteria bacterium RIFOXYD1_FULL_47_14</name>
    <dbReference type="NCBI Taxonomy" id="1798533"/>
    <lineage>
        <taxon>Bacteria</taxon>
        <taxon>Candidatus Kaiseribacteriota</taxon>
    </lineage>
</organism>
<sequence length="251" mass="27972">MRHSQSNEGHGAEFKQIQTRGKDARLEDFVLEKSIFNNIFEKDIRRIFIYKKAERLAKAIQLIAPAFSESASLRDRIGTIAIGLVDAAIVSSGSVRVALSRELLALSSILSIARTGGLLSLMNTELITREAHSLLQEVAGYEEPRLSLDDVPTLSDISKSTRLRESIQKPNPTVLKRGKGTVVKDINVHIKDRRETILSVIKNKQRASIKDISTLIRGVSEKTIQRELSALIEAGMVLKEGERRWSIYSLA</sequence>
<dbReference type="Gene3D" id="1.10.10.10">
    <property type="entry name" value="Winged helix-like DNA-binding domain superfamily/Winged helix DNA-binding domain"/>
    <property type="match status" value="1"/>
</dbReference>
<dbReference type="SUPFAM" id="SSF46785">
    <property type="entry name" value="Winged helix' DNA-binding domain"/>
    <property type="match status" value="1"/>
</dbReference>
<dbReference type="EMBL" id="MFMU01000021">
    <property type="protein sequence ID" value="OGG92712.1"/>
    <property type="molecule type" value="Genomic_DNA"/>
</dbReference>
<protein>
    <recommendedName>
        <fullName evidence="3">HTH deoR-type domain-containing protein</fullName>
    </recommendedName>
</protein>
<evidence type="ECO:0008006" key="3">
    <source>
        <dbReference type="Google" id="ProtNLM"/>
    </source>
</evidence>
<evidence type="ECO:0000313" key="2">
    <source>
        <dbReference type="Proteomes" id="UP000176867"/>
    </source>
</evidence>
<dbReference type="InterPro" id="IPR036388">
    <property type="entry name" value="WH-like_DNA-bd_sf"/>
</dbReference>
<accession>A0A1F6G3M0</accession>
<gene>
    <name evidence="1" type="ORF">A2609_01245</name>
</gene>
<dbReference type="Proteomes" id="UP000176867">
    <property type="component" value="Unassembled WGS sequence"/>
</dbReference>
<dbReference type="STRING" id="1798533.A2609_01245"/>
<evidence type="ECO:0000313" key="1">
    <source>
        <dbReference type="EMBL" id="OGG92712.1"/>
    </source>
</evidence>
<dbReference type="AlphaFoldDB" id="A0A1F6G3M0"/>
<proteinExistence type="predicted"/>
<comment type="caution">
    <text evidence="1">The sequence shown here is derived from an EMBL/GenBank/DDBJ whole genome shotgun (WGS) entry which is preliminary data.</text>
</comment>